<dbReference type="PANTHER" id="PTHR30627:SF24">
    <property type="entry name" value="PENICILLIN-BINDING PROTEIN 4B"/>
    <property type="match status" value="1"/>
</dbReference>
<dbReference type="EMBL" id="FNUK01000005">
    <property type="protein sequence ID" value="SEF59823.1"/>
    <property type="molecule type" value="Genomic_DNA"/>
</dbReference>
<dbReference type="GO" id="GO:0005886">
    <property type="term" value="C:plasma membrane"/>
    <property type="evidence" value="ECO:0007669"/>
    <property type="project" value="TreeGrafter"/>
</dbReference>
<dbReference type="Pfam" id="PF00905">
    <property type="entry name" value="Transpeptidase"/>
    <property type="match status" value="1"/>
</dbReference>
<dbReference type="InterPro" id="IPR001460">
    <property type="entry name" value="PCN-bd_Tpept"/>
</dbReference>
<keyword evidence="4" id="KW-0131">Cell cycle</keyword>
<keyword evidence="5" id="KW-1185">Reference proteome</keyword>
<keyword evidence="4" id="KW-0132">Cell division</keyword>
<feature type="domain" description="Penicillin binding protein A dimerisation" evidence="3">
    <location>
        <begin position="57"/>
        <end position="117"/>
    </location>
</feature>
<dbReference type="Gene3D" id="3.40.710.10">
    <property type="entry name" value="DD-peptidase/beta-lactamase superfamily"/>
    <property type="match status" value="1"/>
</dbReference>
<keyword evidence="1" id="KW-0812">Transmembrane</keyword>
<dbReference type="InterPro" id="IPR054120">
    <property type="entry name" value="PBPA_dimer"/>
</dbReference>
<dbReference type="GO" id="GO:0008658">
    <property type="term" value="F:penicillin binding"/>
    <property type="evidence" value="ECO:0007669"/>
    <property type="project" value="InterPro"/>
</dbReference>
<reference evidence="5" key="1">
    <citation type="submission" date="2016-10" db="EMBL/GenBank/DDBJ databases">
        <authorList>
            <person name="Varghese N."/>
            <person name="Submissions S."/>
        </authorList>
    </citation>
    <scope>NUCLEOTIDE SEQUENCE [LARGE SCALE GENOMIC DNA]</scope>
    <source>
        <strain evidence="5">DSM 5463</strain>
    </source>
</reference>
<organism evidence="4 5">
    <name type="scientific">Caloramator fervidus</name>
    <dbReference type="NCBI Taxonomy" id="29344"/>
    <lineage>
        <taxon>Bacteria</taxon>
        <taxon>Bacillati</taxon>
        <taxon>Bacillota</taxon>
        <taxon>Clostridia</taxon>
        <taxon>Eubacteriales</taxon>
        <taxon>Clostridiaceae</taxon>
        <taxon>Caloramator</taxon>
    </lineage>
</organism>
<dbReference type="SUPFAM" id="SSF56601">
    <property type="entry name" value="beta-lactamase/transpeptidase-like"/>
    <property type="match status" value="1"/>
</dbReference>
<accession>A0A1H5TAH4</accession>
<name>A0A1H5TAH4_9CLOT</name>
<protein>
    <submittedName>
        <fullName evidence="4">Cell division protein FtsI/penicillin-binding protein 2</fullName>
    </submittedName>
</protein>
<evidence type="ECO:0000259" key="2">
    <source>
        <dbReference type="Pfam" id="PF00905"/>
    </source>
</evidence>
<dbReference type="Pfam" id="PF21922">
    <property type="entry name" value="PBP_dimer_2"/>
    <property type="match status" value="1"/>
</dbReference>
<feature type="transmembrane region" description="Helical" evidence="1">
    <location>
        <begin position="12"/>
        <end position="35"/>
    </location>
</feature>
<dbReference type="GO" id="GO:0071555">
    <property type="term" value="P:cell wall organization"/>
    <property type="evidence" value="ECO:0007669"/>
    <property type="project" value="TreeGrafter"/>
</dbReference>
<dbReference type="AlphaFoldDB" id="A0A1H5TAH4"/>
<dbReference type="Proteomes" id="UP000242850">
    <property type="component" value="Unassembled WGS sequence"/>
</dbReference>
<feature type="domain" description="Penicillin-binding protein transpeptidase" evidence="2">
    <location>
        <begin position="163"/>
        <end position="470"/>
    </location>
</feature>
<dbReference type="GO" id="GO:0071972">
    <property type="term" value="F:peptidoglycan L,D-transpeptidase activity"/>
    <property type="evidence" value="ECO:0007669"/>
    <property type="project" value="TreeGrafter"/>
</dbReference>
<dbReference type="GO" id="GO:0051301">
    <property type="term" value="P:cell division"/>
    <property type="evidence" value="ECO:0007669"/>
    <property type="project" value="UniProtKB-KW"/>
</dbReference>
<dbReference type="InterPro" id="IPR050515">
    <property type="entry name" value="Beta-lactam/transpept"/>
</dbReference>
<dbReference type="InterPro" id="IPR012338">
    <property type="entry name" value="Beta-lactam/transpept-like"/>
</dbReference>
<evidence type="ECO:0000313" key="5">
    <source>
        <dbReference type="Proteomes" id="UP000242850"/>
    </source>
</evidence>
<sequence>MHDEKLIKNIKALIIFFTLIFLTIIGYLIYFNLYLSENIVKDPSNPRIRLSEEDVIRGSIMDRNGKTIAFSKKVKNNQVRIYNDGEVFAHVVGYNSPVYGKTGIELLYNDALQGNTFYYNILGSIFRKFVQTIEGEKRGSDVILTLDYELQKKAYRLLKDNKGALVVLNPKTGEILALVSKPSFDPEKVDKNFKVYKNDEMGNPFLNRAIQGYYPPGSTFKIVTLSAALENFNGIENKSFLCTGKLKIGDYILKDFNSEAHGRINLKKAFSKSCNFTFGSLGIELGYNNLLKEAEKFMFNKEINLEDLKLGKCQFNIEDKENKALLAQAAIGQHGVATNPLHMALVAATIANDGIMMKPYLVKEIKDEYGVVLYEKEPEILKRVIDKEIAKKVKEYMKDVVDKGTGVRAKLYNVDIAGKTGTAQLPNTDKTHAWFVGFAPLKDPKIAFAIIVEEGGTGGKKAAEIAKEIVKECLK</sequence>
<evidence type="ECO:0000256" key="1">
    <source>
        <dbReference type="SAM" id="Phobius"/>
    </source>
</evidence>
<dbReference type="PANTHER" id="PTHR30627">
    <property type="entry name" value="PEPTIDOGLYCAN D,D-TRANSPEPTIDASE"/>
    <property type="match status" value="1"/>
</dbReference>
<evidence type="ECO:0000313" key="4">
    <source>
        <dbReference type="EMBL" id="SEF59823.1"/>
    </source>
</evidence>
<evidence type="ECO:0000259" key="3">
    <source>
        <dbReference type="Pfam" id="PF21922"/>
    </source>
</evidence>
<dbReference type="Gene3D" id="3.90.1310.10">
    <property type="entry name" value="Penicillin-binding protein 2a (Domain 2)"/>
    <property type="match status" value="1"/>
</dbReference>
<keyword evidence="1" id="KW-0472">Membrane</keyword>
<keyword evidence="1" id="KW-1133">Transmembrane helix</keyword>
<proteinExistence type="predicted"/>
<gene>
    <name evidence="4" type="ORF">SAMN05660865_00581</name>
</gene>